<reference evidence="2" key="2">
    <citation type="submission" date="2009-09" db="EMBL/GenBank/DDBJ databases">
        <title>Complete sequence of chromosome of Candidatus Accumulibacter phosphatis clade IIA str. UW-1.</title>
        <authorList>
            <consortium name="US DOE Joint Genome Institute"/>
            <person name="Martin H.G."/>
            <person name="Ivanova N."/>
            <person name="Kunin V."/>
            <person name="Warnecke F."/>
            <person name="Barry K."/>
            <person name="He S."/>
            <person name="Salamov A."/>
            <person name="Szeto E."/>
            <person name="Dalin E."/>
            <person name="Pangilinan J.L."/>
            <person name="Lapidus A."/>
            <person name="Lowry S."/>
            <person name="Kyrpides N.C."/>
            <person name="McMahon K.D."/>
            <person name="Hugenholtz P."/>
        </authorList>
    </citation>
    <scope>NUCLEOTIDE SEQUENCE [LARGE SCALE GENOMIC DNA]</scope>
    <source>
        <strain evidence="2">UW-1</strain>
    </source>
</reference>
<organism evidence="2">
    <name type="scientific">Accumulibacter regalis</name>
    <dbReference type="NCBI Taxonomy" id="522306"/>
    <lineage>
        <taxon>Bacteria</taxon>
        <taxon>Pseudomonadati</taxon>
        <taxon>Pseudomonadota</taxon>
        <taxon>Betaproteobacteria</taxon>
        <taxon>Candidatus Accumulibacter</taxon>
    </lineage>
</organism>
<dbReference type="HOGENOM" id="CLU_005049_6_3_4"/>
<evidence type="ECO:0000313" key="2">
    <source>
        <dbReference type="EMBL" id="ACV35598.1"/>
    </source>
</evidence>
<gene>
    <name evidence="2" type="ordered locus">CAP2UW1_2307</name>
</gene>
<protein>
    <recommendedName>
        <fullName evidence="1">T6SS Phospholipase effector Tle1-like catalytic domain-containing protein</fullName>
    </recommendedName>
</protein>
<dbReference type="SUPFAM" id="SSF53474">
    <property type="entry name" value="alpha/beta-Hydrolases"/>
    <property type="match status" value="1"/>
</dbReference>
<dbReference type="PANTHER" id="PTHR33840:SF1">
    <property type="entry name" value="TLE1 PHOSPHOLIPASE DOMAIN-CONTAINING PROTEIN"/>
    <property type="match status" value="1"/>
</dbReference>
<dbReference type="PANTHER" id="PTHR33840">
    <property type="match status" value="1"/>
</dbReference>
<evidence type="ECO:0000259" key="1">
    <source>
        <dbReference type="Pfam" id="PF09994"/>
    </source>
</evidence>
<dbReference type="EMBL" id="CP001715">
    <property type="protein sequence ID" value="ACV35598.1"/>
    <property type="molecule type" value="Genomic_DNA"/>
</dbReference>
<dbReference type="InterPro" id="IPR018712">
    <property type="entry name" value="Tle1-like_cat"/>
</dbReference>
<dbReference type="InterPro" id="IPR029058">
    <property type="entry name" value="AB_hydrolase_fold"/>
</dbReference>
<name>C7RQ12_ACCRE</name>
<dbReference type="eggNOG" id="COG3673">
    <property type="taxonomic scope" value="Bacteria"/>
</dbReference>
<dbReference type="Pfam" id="PF09994">
    <property type="entry name" value="T6SS_Tle1-like_cat"/>
    <property type="match status" value="1"/>
</dbReference>
<proteinExistence type="predicted"/>
<dbReference type="Gene3D" id="2.60.120.430">
    <property type="entry name" value="Galactose-binding lectin"/>
    <property type="match status" value="1"/>
</dbReference>
<dbReference type="AlphaFoldDB" id="C7RQ12"/>
<accession>C7RQ12</accession>
<feature type="domain" description="T6SS Phospholipase effector Tle1-like catalytic" evidence="1">
    <location>
        <begin position="3"/>
        <end position="270"/>
    </location>
</feature>
<reference evidence="2" key="1">
    <citation type="submission" date="2009-08" db="EMBL/GenBank/DDBJ databases">
        <authorList>
            <consortium name="US DOE Joint Genome Institute"/>
            <person name="Lucas S."/>
            <person name="Copeland A."/>
            <person name="Lapidus A."/>
            <person name="Glavina del Rio T."/>
            <person name="Dalin E."/>
            <person name="Tice H."/>
            <person name="Bruce D."/>
            <person name="Barry K."/>
            <person name="Pitluck S."/>
            <person name="Lowry S."/>
            <person name="Larimer F."/>
            <person name="Land M."/>
            <person name="Hauser L."/>
            <person name="Kyrpides N."/>
            <person name="Ivanova N."/>
            <person name="McMahon K.D."/>
            <person name="Hugenholtz P."/>
        </authorList>
    </citation>
    <scope>NUCLEOTIDE SEQUENCE</scope>
    <source>
        <strain evidence="2">UW-1</strain>
    </source>
</reference>
<sequence>MPRNLVVCSDGTWCSPEQQMGALPCPTNVVKLYNLCVADDRQLTYYHPGVGAEGGLVERVLGGGIGLGLSRNILSAYRWLCGNYRHADRIYLFGFSRGAYTVRSLGGFVSRCGLLDLEGMSERQAWQAIDNAYDRGYRQRQAAEQWASGYTFLRGDLPDDRVGIHLIGVWDTVGALGVPDDLLVLDQLLDDPQRYRFHDTELSAAVRHGRQALAIDEKRASFAPTLWTDGPRPADGSLKQLWFAGTHSDVGGGYVECGLSDGALQWMIDEATTLGLRTASALTSQLAPDARGVLHDSTTGVWSHLRTLPRATPLFAAGNVGKALAAQAWERHQLPPLAQAPYWPTRVIGIGETARLTVYARQHWNVCGLYLEAGVSYVLTASGEWLDSSMACGPAGATDGGFNIGDVARLFGNAIGEAEAVYKRLTGKQGADWWGSRRRDEFPWFALVGMIANQPNMDGSGTAIEGETFLIGEACSCTPQRSGYLYCYANDAWKFYGNNRGHVTLSVTRA</sequence>
<dbReference type="OrthoDB" id="4378831at2"/>
<dbReference type="KEGG" id="app:CAP2UW1_2307"/>
<dbReference type="STRING" id="522306.CAP2UW1_2307"/>